<accession>A0A4R4XH73</accession>
<evidence type="ECO:0000313" key="2">
    <source>
        <dbReference type="EMBL" id="TDD29989.1"/>
    </source>
</evidence>
<keyword evidence="2" id="KW-0378">Hydrolase</keyword>
<dbReference type="RefSeq" id="WP_223190947.1">
    <property type="nucleotide sequence ID" value="NZ_SMKQ01000363.1"/>
</dbReference>
<dbReference type="EMBL" id="SMKQ01000363">
    <property type="protein sequence ID" value="TDD29989.1"/>
    <property type="molecule type" value="Genomic_DNA"/>
</dbReference>
<feature type="chain" id="PRO_5039693205" evidence="1">
    <location>
        <begin position="29"/>
        <end position="63"/>
    </location>
</feature>
<reference evidence="2 3" key="1">
    <citation type="submission" date="2019-03" db="EMBL/GenBank/DDBJ databases">
        <title>Draft genome sequences of novel Actinobacteria.</title>
        <authorList>
            <person name="Sahin N."/>
            <person name="Ay H."/>
            <person name="Saygin H."/>
        </authorList>
    </citation>
    <scope>NUCLEOTIDE SEQUENCE [LARGE SCALE GENOMIC DNA]</scope>
    <source>
        <strain evidence="2 3">CH32</strain>
    </source>
</reference>
<sequence>MTRIFAAVVAALTALVLAVTAPALPALARGSGPPSAAAPAGVPADLVADDVSFRGGGGLVLHG</sequence>
<organism evidence="2 3">
    <name type="scientific">Nonomuraea terrae</name>
    <dbReference type="NCBI Taxonomy" id="2530383"/>
    <lineage>
        <taxon>Bacteria</taxon>
        <taxon>Bacillati</taxon>
        <taxon>Actinomycetota</taxon>
        <taxon>Actinomycetes</taxon>
        <taxon>Streptosporangiales</taxon>
        <taxon>Streptosporangiaceae</taxon>
        <taxon>Nonomuraea</taxon>
    </lineage>
</organism>
<name>A0A4R4XH73_9ACTN</name>
<gene>
    <name evidence="2" type="ORF">E1286_46150</name>
</gene>
<evidence type="ECO:0000313" key="3">
    <source>
        <dbReference type="Proteomes" id="UP000295302"/>
    </source>
</evidence>
<evidence type="ECO:0000256" key="1">
    <source>
        <dbReference type="SAM" id="SignalP"/>
    </source>
</evidence>
<protein>
    <submittedName>
        <fullName evidence="2">Alpha/beta hydrolase</fullName>
    </submittedName>
</protein>
<feature type="signal peptide" evidence="1">
    <location>
        <begin position="1"/>
        <end position="28"/>
    </location>
</feature>
<keyword evidence="3" id="KW-1185">Reference proteome</keyword>
<dbReference type="AlphaFoldDB" id="A0A4R4XH73"/>
<proteinExistence type="predicted"/>
<dbReference type="GO" id="GO:0016787">
    <property type="term" value="F:hydrolase activity"/>
    <property type="evidence" value="ECO:0007669"/>
    <property type="project" value="UniProtKB-KW"/>
</dbReference>
<keyword evidence="1" id="KW-0732">Signal</keyword>
<comment type="caution">
    <text evidence="2">The sequence shown here is derived from an EMBL/GenBank/DDBJ whole genome shotgun (WGS) entry which is preliminary data.</text>
</comment>
<feature type="non-terminal residue" evidence="2">
    <location>
        <position position="63"/>
    </location>
</feature>
<dbReference type="Proteomes" id="UP000295302">
    <property type="component" value="Unassembled WGS sequence"/>
</dbReference>